<reference evidence="8 9" key="1">
    <citation type="journal article" date="2023" name="Plants (Basel)">
        <title>Bridging the Gap: Combining Genomics and Transcriptomics Approaches to Understand Stylosanthes scabra, an Orphan Legume from the Brazilian Caatinga.</title>
        <authorList>
            <person name="Ferreira-Neto J.R.C."/>
            <person name="da Silva M.D."/>
            <person name="Binneck E."/>
            <person name="de Melo N.F."/>
            <person name="da Silva R.H."/>
            <person name="de Melo A.L.T.M."/>
            <person name="Pandolfi V."/>
            <person name="Bustamante F.O."/>
            <person name="Brasileiro-Vidal A.C."/>
            <person name="Benko-Iseppon A.M."/>
        </authorList>
    </citation>
    <scope>NUCLEOTIDE SEQUENCE [LARGE SCALE GENOMIC DNA]</scope>
    <source>
        <tissue evidence="8">Leaves</tissue>
    </source>
</reference>
<gene>
    <name evidence="8" type="ORF">PIB30_011315</name>
</gene>
<dbReference type="InterPro" id="IPR036879">
    <property type="entry name" value="TF_MADSbox_sf"/>
</dbReference>
<keyword evidence="3" id="KW-0238">DNA-binding</keyword>
<feature type="domain" description="MADS-box" evidence="7">
    <location>
        <begin position="8"/>
        <end position="68"/>
    </location>
</feature>
<accession>A0ABU6W5Q8</accession>
<evidence type="ECO:0000256" key="2">
    <source>
        <dbReference type="ARBA" id="ARBA00023015"/>
    </source>
</evidence>
<evidence type="ECO:0000256" key="1">
    <source>
        <dbReference type="ARBA" id="ARBA00004123"/>
    </source>
</evidence>
<dbReference type="PANTHER" id="PTHR11945">
    <property type="entry name" value="MADS BOX PROTEIN"/>
    <property type="match status" value="1"/>
</dbReference>
<keyword evidence="5" id="KW-0539">Nucleus</keyword>
<dbReference type="Pfam" id="PF00319">
    <property type="entry name" value="SRF-TF"/>
    <property type="match status" value="1"/>
</dbReference>
<feature type="region of interest" description="Disordered" evidence="6">
    <location>
        <begin position="1"/>
        <end position="20"/>
    </location>
</feature>
<dbReference type="Proteomes" id="UP001341840">
    <property type="component" value="Unassembled WGS sequence"/>
</dbReference>
<dbReference type="PROSITE" id="PS50066">
    <property type="entry name" value="MADS_BOX_2"/>
    <property type="match status" value="1"/>
</dbReference>
<evidence type="ECO:0000256" key="6">
    <source>
        <dbReference type="SAM" id="MobiDB-lite"/>
    </source>
</evidence>
<dbReference type="PRINTS" id="PR00404">
    <property type="entry name" value="MADSDOMAIN"/>
</dbReference>
<dbReference type="CDD" id="cd00265">
    <property type="entry name" value="MADS_MEF2_like"/>
    <property type="match status" value="1"/>
</dbReference>
<evidence type="ECO:0000313" key="9">
    <source>
        <dbReference type="Proteomes" id="UP001341840"/>
    </source>
</evidence>
<dbReference type="SMART" id="SM00432">
    <property type="entry name" value="MADS"/>
    <property type="match status" value="1"/>
</dbReference>
<feature type="compositionally biased region" description="Basic residues" evidence="6">
    <location>
        <begin position="1"/>
        <end position="10"/>
    </location>
</feature>
<evidence type="ECO:0000256" key="4">
    <source>
        <dbReference type="ARBA" id="ARBA00023163"/>
    </source>
</evidence>
<comment type="caution">
    <text evidence="8">The sequence shown here is derived from an EMBL/GenBank/DDBJ whole genome shotgun (WGS) entry which is preliminary data.</text>
</comment>
<dbReference type="Gene3D" id="3.40.1810.10">
    <property type="entry name" value="Transcription factor, MADS-box"/>
    <property type="match status" value="1"/>
</dbReference>
<protein>
    <recommendedName>
        <fullName evidence="7">MADS-box domain-containing protein</fullName>
    </recommendedName>
</protein>
<dbReference type="EMBL" id="JASCZI010181270">
    <property type="protein sequence ID" value="MED6180552.1"/>
    <property type="molecule type" value="Genomic_DNA"/>
</dbReference>
<dbReference type="PANTHER" id="PTHR11945:SF776">
    <property type="entry name" value="AGAMOUS-LIKE 50-RELATED"/>
    <property type="match status" value="1"/>
</dbReference>
<organism evidence="8 9">
    <name type="scientific">Stylosanthes scabra</name>
    <dbReference type="NCBI Taxonomy" id="79078"/>
    <lineage>
        <taxon>Eukaryota</taxon>
        <taxon>Viridiplantae</taxon>
        <taxon>Streptophyta</taxon>
        <taxon>Embryophyta</taxon>
        <taxon>Tracheophyta</taxon>
        <taxon>Spermatophyta</taxon>
        <taxon>Magnoliopsida</taxon>
        <taxon>eudicotyledons</taxon>
        <taxon>Gunneridae</taxon>
        <taxon>Pentapetalae</taxon>
        <taxon>rosids</taxon>
        <taxon>fabids</taxon>
        <taxon>Fabales</taxon>
        <taxon>Fabaceae</taxon>
        <taxon>Papilionoideae</taxon>
        <taxon>50 kb inversion clade</taxon>
        <taxon>dalbergioids sensu lato</taxon>
        <taxon>Dalbergieae</taxon>
        <taxon>Pterocarpus clade</taxon>
        <taxon>Stylosanthes</taxon>
    </lineage>
</organism>
<sequence length="261" mass="29404">MSTSKKSRGRQRIEMKKMSNESNLQVTFSKRRGGLFNKASELCTLCGAEVALIVFSPGEKVFSFGHPNVQSIIDRYLLMHDAGAHNPGTMQFMEAQQTASVCELNEQLTRINGQLEAEKKRGEELSRLQEALMSQYWWALPVDQMGKTQLDQMKAALEELKKSTICYAERLHMQGMVSNPATQFLGLPSSSDVHHRPNPFPTPSTHQVPQLFGSPILQPMTHNGENTIMHNPMFDWNMMHQQHGFNINTSMGGFGPMNGFF</sequence>
<evidence type="ECO:0000256" key="3">
    <source>
        <dbReference type="ARBA" id="ARBA00023125"/>
    </source>
</evidence>
<evidence type="ECO:0000259" key="7">
    <source>
        <dbReference type="PROSITE" id="PS50066"/>
    </source>
</evidence>
<dbReference type="InterPro" id="IPR033896">
    <property type="entry name" value="MEF2-like_N"/>
</dbReference>
<keyword evidence="9" id="KW-1185">Reference proteome</keyword>
<dbReference type="Gene3D" id="6.10.140.920">
    <property type="match status" value="1"/>
</dbReference>
<dbReference type="SUPFAM" id="SSF55455">
    <property type="entry name" value="SRF-like"/>
    <property type="match status" value="1"/>
</dbReference>
<name>A0ABU6W5Q8_9FABA</name>
<keyword evidence="2" id="KW-0805">Transcription regulation</keyword>
<dbReference type="InterPro" id="IPR002100">
    <property type="entry name" value="TF_MADSbox"/>
</dbReference>
<keyword evidence="4" id="KW-0804">Transcription</keyword>
<evidence type="ECO:0000256" key="5">
    <source>
        <dbReference type="ARBA" id="ARBA00023242"/>
    </source>
</evidence>
<comment type="subcellular location">
    <subcellularLocation>
        <location evidence="1">Nucleus</location>
    </subcellularLocation>
</comment>
<evidence type="ECO:0000313" key="8">
    <source>
        <dbReference type="EMBL" id="MED6180552.1"/>
    </source>
</evidence>
<proteinExistence type="predicted"/>